<dbReference type="EMBL" id="BLLK01000046">
    <property type="protein sequence ID" value="GFH52806.1"/>
    <property type="molecule type" value="Genomic_DNA"/>
</dbReference>
<sequence length="88" mass="9724">MARTDGRKIVGIAFAGIMGALGIGQIYLPFIADRDKLRGLAEEEDMPEQAKREMDMLMKAEIAAAEARQQGQQKGGGSMWSNLRRKEN</sequence>
<comment type="caution">
    <text evidence="3">The sequence shown here is derived from an EMBL/GenBank/DDBJ whole genome shotgun (WGS) entry which is preliminary data.</text>
</comment>
<feature type="region of interest" description="Disordered" evidence="1">
    <location>
        <begin position="64"/>
        <end position="88"/>
    </location>
</feature>
<keyword evidence="4" id="KW-1185">Reference proteome</keyword>
<organism evidence="3 4">
    <name type="scientific">Chaetoceros tenuissimus</name>
    <dbReference type="NCBI Taxonomy" id="426638"/>
    <lineage>
        <taxon>Eukaryota</taxon>
        <taxon>Sar</taxon>
        <taxon>Stramenopiles</taxon>
        <taxon>Ochrophyta</taxon>
        <taxon>Bacillariophyta</taxon>
        <taxon>Coscinodiscophyceae</taxon>
        <taxon>Chaetocerotophycidae</taxon>
        <taxon>Chaetocerotales</taxon>
        <taxon>Chaetocerotaceae</taxon>
        <taxon>Chaetoceros</taxon>
    </lineage>
</organism>
<evidence type="ECO:0000256" key="1">
    <source>
        <dbReference type="SAM" id="MobiDB-lite"/>
    </source>
</evidence>
<evidence type="ECO:0000256" key="2">
    <source>
        <dbReference type="SAM" id="Phobius"/>
    </source>
</evidence>
<evidence type="ECO:0000313" key="4">
    <source>
        <dbReference type="Proteomes" id="UP001054902"/>
    </source>
</evidence>
<proteinExistence type="predicted"/>
<keyword evidence="2" id="KW-0812">Transmembrane</keyword>
<name>A0AAD3CX74_9STRA</name>
<evidence type="ECO:0000313" key="3">
    <source>
        <dbReference type="EMBL" id="GFH52806.1"/>
    </source>
</evidence>
<feature type="transmembrane region" description="Helical" evidence="2">
    <location>
        <begin position="9"/>
        <end position="28"/>
    </location>
</feature>
<gene>
    <name evidence="3" type="ORF">CTEN210_09282</name>
</gene>
<keyword evidence="2" id="KW-0472">Membrane</keyword>
<dbReference type="AlphaFoldDB" id="A0AAD3CX74"/>
<dbReference type="Proteomes" id="UP001054902">
    <property type="component" value="Unassembled WGS sequence"/>
</dbReference>
<accession>A0AAD3CX74</accession>
<keyword evidence="2" id="KW-1133">Transmembrane helix</keyword>
<reference evidence="3 4" key="1">
    <citation type="journal article" date="2021" name="Sci. Rep.">
        <title>The genome of the diatom Chaetoceros tenuissimus carries an ancient integrated fragment of an extant virus.</title>
        <authorList>
            <person name="Hongo Y."/>
            <person name="Kimura K."/>
            <person name="Takaki Y."/>
            <person name="Yoshida Y."/>
            <person name="Baba S."/>
            <person name="Kobayashi G."/>
            <person name="Nagasaki K."/>
            <person name="Hano T."/>
            <person name="Tomaru Y."/>
        </authorList>
    </citation>
    <scope>NUCLEOTIDE SEQUENCE [LARGE SCALE GENOMIC DNA]</scope>
    <source>
        <strain evidence="3 4">NIES-3715</strain>
    </source>
</reference>
<protein>
    <submittedName>
        <fullName evidence="3">Uncharacterized protein</fullName>
    </submittedName>
</protein>